<accession>A0A1W0XCY5</accession>
<evidence type="ECO:0000313" key="1">
    <source>
        <dbReference type="EMBL" id="OQV25337.1"/>
    </source>
</evidence>
<protein>
    <submittedName>
        <fullName evidence="1">Uncharacterized protein</fullName>
    </submittedName>
</protein>
<gene>
    <name evidence="1" type="ORF">BV898_01018</name>
</gene>
<dbReference type="Proteomes" id="UP000192578">
    <property type="component" value="Unassembled WGS sequence"/>
</dbReference>
<keyword evidence="2" id="KW-1185">Reference proteome</keyword>
<name>A0A1W0XCY5_HYPEX</name>
<proteinExistence type="predicted"/>
<organism evidence="1 2">
    <name type="scientific">Hypsibius exemplaris</name>
    <name type="common">Freshwater tardigrade</name>
    <dbReference type="NCBI Taxonomy" id="2072580"/>
    <lineage>
        <taxon>Eukaryota</taxon>
        <taxon>Metazoa</taxon>
        <taxon>Ecdysozoa</taxon>
        <taxon>Tardigrada</taxon>
        <taxon>Eutardigrada</taxon>
        <taxon>Parachela</taxon>
        <taxon>Hypsibioidea</taxon>
        <taxon>Hypsibiidae</taxon>
        <taxon>Hypsibius</taxon>
    </lineage>
</organism>
<sequence length="107" mass="11737">MKKLEAQLGFSSNFAACHRPFPRGVPPHFGRRSRPHIQLGAIATVVHATDTVAKVRSTAAEAGRRATWDGRVNDGLPDEVCTVLRGGRPLSLVLTKNPFRLMLGYYP</sequence>
<comment type="caution">
    <text evidence="1">The sequence shown here is derived from an EMBL/GenBank/DDBJ whole genome shotgun (WGS) entry which is preliminary data.</text>
</comment>
<dbReference type="AlphaFoldDB" id="A0A1W0XCY5"/>
<reference evidence="2" key="1">
    <citation type="submission" date="2017-01" db="EMBL/GenBank/DDBJ databases">
        <title>Comparative genomics of anhydrobiosis in the tardigrade Hypsibius dujardini.</title>
        <authorList>
            <person name="Yoshida Y."/>
            <person name="Koutsovoulos G."/>
            <person name="Laetsch D."/>
            <person name="Stevens L."/>
            <person name="Kumar S."/>
            <person name="Horikawa D."/>
            <person name="Ishino K."/>
            <person name="Komine S."/>
            <person name="Tomita M."/>
            <person name="Blaxter M."/>
            <person name="Arakawa K."/>
        </authorList>
    </citation>
    <scope>NUCLEOTIDE SEQUENCE [LARGE SCALE GENOMIC DNA]</scope>
    <source>
        <strain evidence="2">Z151</strain>
    </source>
</reference>
<dbReference type="EMBL" id="MTYJ01000003">
    <property type="protein sequence ID" value="OQV25337.1"/>
    <property type="molecule type" value="Genomic_DNA"/>
</dbReference>
<evidence type="ECO:0000313" key="2">
    <source>
        <dbReference type="Proteomes" id="UP000192578"/>
    </source>
</evidence>